<reference evidence="2 3" key="1">
    <citation type="submission" date="2018-04" db="EMBL/GenBank/DDBJ databases">
        <title>Genomic Encyclopedia of Archaeal and Bacterial Type Strains, Phase II (KMG-II): from individual species to whole genera.</title>
        <authorList>
            <person name="Goeker M."/>
        </authorList>
    </citation>
    <scope>NUCLEOTIDE SEQUENCE [LARGE SCALE GENOMIC DNA]</scope>
    <source>
        <strain evidence="2 3">DSM 100162</strain>
    </source>
</reference>
<keyword evidence="3" id="KW-1185">Reference proteome</keyword>
<dbReference type="PANTHER" id="PTHR43162:SF1">
    <property type="entry name" value="PRESTALK A DIFFERENTIATION PROTEIN A"/>
    <property type="match status" value="1"/>
</dbReference>
<evidence type="ECO:0000313" key="2">
    <source>
        <dbReference type="EMBL" id="PTX15072.1"/>
    </source>
</evidence>
<evidence type="ECO:0000259" key="1">
    <source>
        <dbReference type="Pfam" id="PF05368"/>
    </source>
</evidence>
<dbReference type="EMBL" id="QBKI01000009">
    <property type="protein sequence ID" value="PTX15072.1"/>
    <property type="molecule type" value="Genomic_DNA"/>
</dbReference>
<dbReference type="InterPro" id="IPR036291">
    <property type="entry name" value="NAD(P)-bd_dom_sf"/>
</dbReference>
<comment type="caution">
    <text evidence="2">The sequence shown here is derived from an EMBL/GenBank/DDBJ whole genome shotgun (WGS) entry which is preliminary data.</text>
</comment>
<feature type="domain" description="NmrA-like" evidence="1">
    <location>
        <begin position="4"/>
        <end position="279"/>
    </location>
</feature>
<proteinExistence type="predicted"/>
<dbReference type="Gene3D" id="3.40.50.720">
    <property type="entry name" value="NAD(P)-binding Rossmann-like Domain"/>
    <property type="match status" value="1"/>
</dbReference>
<dbReference type="Pfam" id="PF05368">
    <property type="entry name" value="NmrA"/>
    <property type="match status" value="1"/>
</dbReference>
<dbReference type="InterPro" id="IPR008030">
    <property type="entry name" value="NmrA-like"/>
</dbReference>
<sequence>MNIIVGATGQVGSYLISELKSSGYPVRAVVREPTELKAKTIEAKAANLFDAEQLTKAFKGGTTVFVLTPESPASSDIIGETKQIVANYRKAIQEARIRRVVGLSCIGAHVEGSTGNILMSRILEQGFEGLEVEQVFVRPSYYFSNWLGYLETAQTYGVLPSFFPDDLHLDMNSPVDLAKFIAHVMSTITSSESKKIYELTGPQKYSARDVARVFSALLHKNVAVQSIPNAQWKETLLSVGFTENTARNLMDMTQAVIYHKTVPERPGDALKLPTTLEVYMEEQLKIQSMTR</sequence>
<name>A0A2T5YED3_9BACT</name>
<dbReference type="PANTHER" id="PTHR43162">
    <property type="match status" value="1"/>
</dbReference>
<dbReference type="AlphaFoldDB" id="A0A2T5YED3"/>
<dbReference type="SUPFAM" id="SSF51735">
    <property type="entry name" value="NAD(P)-binding Rossmann-fold domains"/>
    <property type="match status" value="1"/>
</dbReference>
<dbReference type="Gene3D" id="3.90.25.10">
    <property type="entry name" value="UDP-galactose 4-epimerase, domain 1"/>
    <property type="match status" value="1"/>
</dbReference>
<dbReference type="Proteomes" id="UP000244225">
    <property type="component" value="Unassembled WGS sequence"/>
</dbReference>
<dbReference type="RefSeq" id="WP_108213075.1">
    <property type="nucleotide sequence ID" value="NZ_QBKI01000009.1"/>
</dbReference>
<organism evidence="2 3">
    <name type="scientific">Pontibacter mucosus</name>
    <dbReference type="NCBI Taxonomy" id="1649266"/>
    <lineage>
        <taxon>Bacteria</taxon>
        <taxon>Pseudomonadati</taxon>
        <taxon>Bacteroidota</taxon>
        <taxon>Cytophagia</taxon>
        <taxon>Cytophagales</taxon>
        <taxon>Hymenobacteraceae</taxon>
        <taxon>Pontibacter</taxon>
    </lineage>
</organism>
<gene>
    <name evidence="2" type="ORF">C8N40_109170</name>
</gene>
<protein>
    <submittedName>
        <fullName evidence="2">Uncharacterized protein YbjT (DUF2867 family)</fullName>
    </submittedName>
</protein>
<dbReference type="OrthoDB" id="112777at2"/>
<accession>A0A2T5YED3</accession>
<evidence type="ECO:0000313" key="3">
    <source>
        <dbReference type="Proteomes" id="UP000244225"/>
    </source>
</evidence>
<dbReference type="InterPro" id="IPR051604">
    <property type="entry name" value="Ergot_Alk_Oxidoreductase"/>
</dbReference>